<protein>
    <submittedName>
        <fullName evidence="5">HTH araC/xylS-type domain-containing protein</fullName>
    </submittedName>
</protein>
<keyword evidence="4" id="KW-0804">Transcription</keyword>
<keyword evidence="3" id="KW-0238">DNA-binding</keyword>
<dbReference type="PROSITE" id="PS01124">
    <property type="entry name" value="HTH_ARAC_FAMILY_2"/>
    <property type="match status" value="1"/>
</dbReference>
<dbReference type="Pfam" id="PF12833">
    <property type="entry name" value="HTH_18"/>
    <property type="match status" value="1"/>
</dbReference>
<organism evidence="5 6">
    <name type="scientific">Rhodnius prolixus</name>
    <name type="common">Triatomid bug</name>
    <dbReference type="NCBI Taxonomy" id="13249"/>
    <lineage>
        <taxon>Eukaryota</taxon>
        <taxon>Metazoa</taxon>
        <taxon>Ecdysozoa</taxon>
        <taxon>Arthropoda</taxon>
        <taxon>Hexapoda</taxon>
        <taxon>Insecta</taxon>
        <taxon>Pterygota</taxon>
        <taxon>Neoptera</taxon>
        <taxon>Paraneoptera</taxon>
        <taxon>Hemiptera</taxon>
        <taxon>Heteroptera</taxon>
        <taxon>Panheteroptera</taxon>
        <taxon>Cimicomorpha</taxon>
        <taxon>Reduviidae</taxon>
        <taxon>Triatominae</taxon>
        <taxon>Rhodnius</taxon>
    </lineage>
</organism>
<dbReference type="EnsemblMetazoa" id="RPRC006187-RA">
    <property type="protein sequence ID" value="RPRC006187-PA"/>
    <property type="gene ID" value="RPRC006187"/>
</dbReference>
<dbReference type="InParanoid" id="T1HQ63"/>
<keyword evidence="6" id="KW-1185">Reference proteome</keyword>
<keyword evidence="2" id="KW-0805">Transcription regulation</keyword>
<reference evidence="5" key="1">
    <citation type="submission" date="2015-05" db="UniProtKB">
        <authorList>
            <consortium name="EnsemblMetazoa"/>
        </authorList>
    </citation>
    <scope>IDENTIFICATION</scope>
</reference>
<dbReference type="PANTHER" id="PTHR43280:SF2">
    <property type="entry name" value="HTH-TYPE TRANSCRIPTIONAL REGULATOR EXSA"/>
    <property type="match status" value="1"/>
</dbReference>
<accession>T1HQ63</accession>
<dbReference type="Proteomes" id="UP000015103">
    <property type="component" value="Unassembled WGS sequence"/>
</dbReference>
<evidence type="ECO:0000313" key="6">
    <source>
        <dbReference type="Proteomes" id="UP000015103"/>
    </source>
</evidence>
<dbReference type="GO" id="GO:0005634">
    <property type="term" value="C:nucleus"/>
    <property type="evidence" value="ECO:0007669"/>
    <property type="project" value="UniProtKB-SubCell"/>
</dbReference>
<dbReference type="InterPro" id="IPR018060">
    <property type="entry name" value="HTH_AraC"/>
</dbReference>
<dbReference type="InterPro" id="IPR009057">
    <property type="entry name" value="Homeodomain-like_sf"/>
</dbReference>
<proteinExistence type="predicted"/>
<dbReference type="Gene3D" id="1.10.10.60">
    <property type="entry name" value="Homeodomain-like"/>
    <property type="match status" value="1"/>
</dbReference>
<dbReference type="SMART" id="SM00342">
    <property type="entry name" value="HTH_ARAC"/>
    <property type="match status" value="1"/>
</dbReference>
<dbReference type="AlphaFoldDB" id="T1HQ63"/>
<evidence type="ECO:0000313" key="5">
    <source>
        <dbReference type="EnsemblMetazoa" id="RPRC006187-PA"/>
    </source>
</evidence>
<evidence type="ECO:0000256" key="3">
    <source>
        <dbReference type="ARBA" id="ARBA00023125"/>
    </source>
</evidence>
<evidence type="ECO:0000256" key="4">
    <source>
        <dbReference type="ARBA" id="ARBA00023163"/>
    </source>
</evidence>
<dbReference type="GO" id="GO:0003700">
    <property type="term" value="F:DNA-binding transcription factor activity"/>
    <property type="evidence" value="ECO:0007669"/>
    <property type="project" value="InterPro"/>
</dbReference>
<dbReference type="GO" id="GO:0043565">
    <property type="term" value="F:sequence-specific DNA binding"/>
    <property type="evidence" value="ECO:0007669"/>
    <property type="project" value="InterPro"/>
</dbReference>
<evidence type="ECO:0000256" key="1">
    <source>
        <dbReference type="ARBA" id="ARBA00004123"/>
    </source>
</evidence>
<name>T1HQ63_RHOPR</name>
<dbReference type="EMBL" id="ACPB03029868">
    <property type="status" value="NOT_ANNOTATED_CDS"/>
    <property type="molecule type" value="Genomic_DNA"/>
</dbReference>
<sequence length="306" mass="35122">MAGAIFYKCHANYTEVTMSRELQNKSIATNTSFQNYKYTPGYNAMVEDSVITDETFRVNNSLFFIRPLTPESTFTFSIMNNRERVTFTGDQSAVLVSNSAIELSLHGKWLVGRSLITQLATFLAFTEYRFKESSRLWGANAAPLQHKVLFETEKIFCAVIDNAQMSFMDLVFCRDFISDTDVINKLCHFIRGIESYWVAQFLLDQVLDNSKSMKSHKLYNSCKEYGVSESYFRKLCYNAFTCGPKKQLRMWRAAYSALQLIENDESIATVAWNNGYASSSHFSTEIKTLFGITPREFKDLEGFLNE</sequence>
<evidence type="ECO:0000256" key="2">
    <source>
        <dbReference type="ARBA" id="ARBA00023015"/>
    </source>
</evidence>
<dbReference type="VEuPathDB" id="VectorBase:RPRC006187"/>
<dbReference type="InterPro" id="IPR018062">
    <property type="entry name" value="HTH_AraC-typ_CS"/>
</dbReference>
<dbReference type="PROSITE" id="PS00041">
    <property type="entry name" value="HTH_ARAC_FAMILY_1"/>
    <property type="match status" value="1"/>
</dbReference>
<dbReference type="HOGENOM" id="CLU_082966_0_0_1"/>
<dbReference type="SUPFAM" id="SSF46689">
    <property type="entry name" value="Homeodomain-like"/>
    <property type="match status" value="1"/>
</dbReference>
<dbReference type="PANTHER" id="PTHR43280">
    <property type="entry name" value="ARAC-FAMILY TRANSCRIPTIONAL REGULATOR"/>
    <property type="match status" value="1"/>
</dbReference>
<comment type="subcellular location">
    <subcellularLocation>
        <location evidence="1">Nucleus</location>
    </subcellularLocation>
</comment>